<proteinExistence type="predicted"/>
<keyword evidence="2" id="KW-1185">Reference proteome</keyword>
<gene>
    <name evidence="1" type="ORF">KG104_02355</name>
</gene>
<accession>A0A975S6E3</accession>
<dbReference type="AlphaFoldDB" id="A0A975S6E3"/>
<dbReference type="KEGG" id="asun:KG104_02355"/>
<dbReference type="EMBL" id="CP076456">
    <property type="protein sequence ID" value="QWQ36673.1"/>
    <property type="molecule type" value="Genomic_DNA"/>
</dbReference>
<name>A0A975S6E3_9MICC</name>
<dbReference type="Proteomes" id="UP000680588">
    <property type="component" value="Chromosome"/>
</dbReference>
<protein>
    <submittedName>
        <fullName evidence="1">Uncharacterized protein</fullName>
    </submittedName>
</protein>
<reference evidence="1" key="1">
    <citation type="submission" date="2021-06" db="EMBL/GenBank/DDBJ databases">
        <title>Novel species in genus Arthrobacter.</title>
        <authorList>
            <person name="Zhang G."/>
        </authorList>
    </citation>
    <scope>NUCLEOTIDE SEQUENCE</scope>
    <source>
        <strain evidence="1">Zg-ZUI122</strain>
    </source>
</reference>
<sequence>MRTLSHQEATRLAEQTAAVAEAHIPYGSGLGAPASFTLAWLMAGAGIEDIRVASGSSGMGDHFWIETAQWRIDPTLRQFSHLKHRSLVEPVTEAGSFEALKYHNVPASREEAVREVSYGFRNAVETEAFVNEMTAAVSF</sequence>
<dbReference type="RefSeq" id="WP_207348488.1">
    <property type="nucleotide sequence ID" value="NZ_CP076456.1"/>
</dbReference>
<evidence type="ECO:0000313" key="1">
    <source>
        <dbReference type="EMBL" id="QWQ36673.1"/>
    </source>
</evidence>
<evidence type="ECO:0000313" key="2">
    <source>
        <dbReference type="Proteomes" id="UP000680588"/>
    </source>
</evidence>
<organism evidence="1 2">
    <name type="scientific">Arthrobacter sunyaminii</name>
    <dbReference type="NCBI Taxonomy" id="2816859"/>
    <lineage>
        <taxon>Bacteria</taxon>
        <taxon>Bacillati</taxon>
        <taxon>Actinomycetota</taxon>
        <taxon>Actinomycetes</taxon>
        <taxon>Micrococcales</taxon>
        <taxon>Micrococcaceae</taxon>
        <taxon>Arthrobacter</taxon>
    </lineage>
</organism>